<name>A0A644XGI7_9ZZZZ</name>
<gene>
    <name evidence="1" type="ORF">SDC9_61725</name>
</gene>
<dbReference type="Pfam" id="PF13578">
    <property type="entry name" value="Methyltransf_24"/>
    <property type="match status" value="1"/>
</dbReference>
<dbReference type="InterPro" id="IPR029044">
    <property type="entry name" value="Nucleotide-diphossugar_trans"/>
</dbReference>
<dbReference type="EMBL" id="VSSQ01002430">
    <property type="protein sequence ID" value="MPM15356.1"/>
    <property type="molecule type" value="Genomic_DNA"/>
</dbReference>
<dbReference type="Gene3D" id="3.90.550.10">
    <property type="entry name" value="Spore Coat Polysaccharide Biosynthesis Protein SpsA, Chain A"/>
    <property type="match status" value="1"/>
</dbReference>
<protein>
    <submittedName>
        <fullName evidence="1">Uncharacterized protein</fullName>
    </submittedName>
</protein>
<organism evidence="1">
    <name type="scientific">bioreactor metagenome</name>
    <dbReference type="NCBI Taxonomy" id="1076179"/>
    <lineage>
        <taxon>unclassified sequences</taxon>
        <taxon>metagenomes</taxon>
        <taxon>ecological metagenomes</taxon>
    </lineage>
</organism>
<accession>A0A644XGI7</accession>
<evidence type="ECO:0000313" key="1">
    <source>
        <dbReference type="EMBL" id="MPM15356.1"/>
    </source>
</evidence>
<comment type="caution">
    <text evidence="1">The sequence shown here is derived from an EMBL/GenBank/DDBJ whole genome shotgun (WGS) entry which is preliminary data.</text>
</comment>
<dbReference type="Pfam" id="PF13704">
    <property type="entry name" value="Glyco_tranf_2_4"/>
    <property type="match status" value="1"/>
</dbReference>
<reference evidence="1" key="1">
    <citation type="submission" date="2019-08" db="EMBL/GenBank/DDBJ databases">
        <authorList>
            <person name="Kucharzyk K."/>
            <person name="Murdoch R.W."/>
            <person name="Higgins S."/>
            <person name="Loffler F."/>
        </authorList>
    </citation>
    <scope>NUCLEOTIDE SEQUENCE</scope>
</reference>
<dbReference type="AlphaFoldDB" id="A0A644XGI7"/>
<sequence length="667" mass="74335">MVAKNSAIRSHIKAGIKHLLLRSDGQPRGFLKALFHTFQHVAPLRKCAKKIVLSKEGKPRPFFAPLYSRFKALKEEPVFCNLGNISVKPVVPSARHCARPRLTVVAMARNESVRAHDIMRHFCALFDRVVLIDHMSEDDTARIALSYDGVENTEVVVLRGEDSGYYQSEYMSACANALLREAKTDWIFFLDFDEILPFSDAIELRQALVDRSDSPLIQMHWHNIALKEFDPVSLQGATGLIGQQPSSFVKVAINVRRVGSAPVLVEQGNHAVHFLNENAPIKAKPAFGMMHVPILGYQALKSKIAQGVQALKQTVGKDAILGFHWHEMSAEMETLLSNEELVRCISLYYSRPLKDILEIVQSGKAMEGVREIVLKFAQCEPAQTIEGPLPALQTFTLDTISEVLNARFPVTVCEKKSFSLPEPQYHPLPARLENSEVRGQETDAVLAAISANVVCPGLKNNGYIPLIAALLEVYRPQRFVEIGADFGTSIFAVCQHMNSNGKYGEAIAVGEWSDAREHERYGDETFKGFKAILGSEFPKIGKFIRGTDAAVSVFREKSVDFLHVNGVRSFKDATDIFGQWRTRLTDDAVVLIQNTNEVTAGLGVWQCFENLREQASASFQFSYGSGIGILAFGLRPRNPVIDLIAHFQSQPEKMEFLFSQLSRKICS</sequence>
<dbReference type="SUPFAM" id="SSF53448">
    <property type="entry name" value="Nucleotide-diphospho-sugar transferases"/>
    <property type="match status" value="1"/>
</dbReference>
<proteinExistence type="predicted"/>